<dbReference type="FunFam" id="2.40.50.140:FF:000004">
    <property type="entry name" value="Elongation factor P"/>
    <property type="match status" value="1"/>
</dbReference>
<dbReference type="Proteomes" id="UP000011529">
    <property type="component" value="Unassembled WGS sequence"/>
</dbReference>
<dbReference type="Pfam" id="PF01132">
    <property type="entry name" value="EFP"/>
    <property type="match status" value="1"/>
</dbReference>
<gene>
    <name evidence="4" type="ORF">RE6C_00294</name>
</gene>
<dbReference type="InterPro" id="IPR013852">
    <property type="entry name" value="Transl_elong_P/YeiP_CS"/>
</dbReference>
<sequence length="260" mass="28967">MNRTRPKSLESDSPNGRALRPVSIATVFRIKRSGMRRIQSRRVDRKAAGSGLFFRLSEQYVSQKSSSPILLSIMLAKEVKTGTVVVHDGNPVMIVGISVQSPSARGAATLYKFRARNVMTRNKVDITLKGTDVLQEADFSRRDVQLMYTDTEHLHVMDKEDYQQYEVPLEDAEEQVPYITEGLEGMRALIYNDACVGIEVPATVELKIAQCDPGVKGNSATSRTKPATMETGLVVQVPEYIKEDEVLKIDSRTGQFLSRA</sequence>
<dbReference type="Gene3D" id="2.40.50.140">
    <property type="entry name" value="Nucleic acid-binding proteins"/>
    <property type="match status" value="2"/>
</dbReference>
<dbReference type="GO" id="GO:0043043">
    <property type="term" value="P:peptide biosynthetic process"/>
    <property type="evidence" value="ECO:0007669"/>
    <property type="project" value="InterPro"/>
</dbReference>
<dbReference type="InterPro" id="IPR012340">
    <property type="entry name" value="NA-bd_OB-fold"/>
</dbReference>
<dbReference type="PANTHER" id="PTHR30053">
    <property type="entry name" value="ELONGATION FACTOR P"/>
    <property type="match status" value="1"/>
</dbReference>
<dbReference type="GO" id="GO:0005829">
    <property type="term" value="C:cytosol"/>
    <property type="evidence" value="ECO:0007669"/>
    <property type="project" value="UniProtKB-ARBA"/>
</dbReference>
<evidence type="ECO:0000259" key="2">
    <source>
        <dbReference type="SMART" id="SM00841"/>
    </source>
</evidence>
<dbReference type="GO" id="GO:0003746">
    <property type="term" value="F:translation elongation factor activity"/>
    <property type="evidence" value="ECO:0007669"/>
    <property type="project" value="UniProtKB-KW"/>
</dbReference>
<keyword evidence="4" id="KW-0648">Protein biosynthesis</keyword>
<feature type="domain" description="Elongation factor P C-terminal" evidence="2">
    <location>
        <begin position="204"/>
        <end position="259"/>
    </location>
</feature>
<dbReference type="SMART" id="SM01185">
    <property type="entry name" value="EFP"/>
    <property type="match status" value="1"/>
</dbReference>
<dbReference type="CDD" id="cd05794">
    <property type="entry name" value="S1_EF-P_repeat_2"/>
    <property type="match status" value="1"/>
</dbReference>
<dbReference type="AlphaFoldDB" id="M2B9Y4"/>
<dbReference type="PATRIC" id="fig|1263867.3.peg.317"/>
<dbReference type="EMBL" id="ANMO01000015">
    <property type="protein sequence ID" value="EMB18954.1"/>
    <property type="molecule type" value="Genomic_DNA"/>
</dbReference>
<dbReference type="InterPro" id="IPR020599">
    <property type="entry name" value="Transl_elong_fac_P/YeiP"/>
</dbReference>
<dbReference type="InterPro" id="IPR001059">
    <property type="entry name" value="Transl_elong_P/YeiP_cen"/>
</dbReference>
<accession>M2B9Y4</accession>
<dbReference type="InterPro" id="IPR008991">
    <property type="entry name" value="Translation_prot_SH3-like_sf"/>
</dbReference>
<dbReference type="Pfam" id="PF09285">
    <property type="entry name" value="Elong-fact-P_C"/>
    <property type="match status" value="1"/>
</dbReference>
<dbReference type="NCBIfam" id="NF001810">
    <property type="entry name" value="PRK00529.1"/>
    <property type="match status" value="1"/>
</dbReference>
<comment type="similarity">
    <text evidence="1">Belongs to the elongation factor P family.</text>
</comment>
<dbReference type="SUPFAM" id="SSF50104">
    <property type="entry name" value="Translation proteins SH3-like domain"/>
    <property type="match status" value="1"/>
</dbReference>
<dbReference type="PANTHER" id="PTHR30053:SF14">
    <property type="entry name" value="TRANSLATION ELONGATION FACTOR KOW-LIKE DOMAIN-CONTAINING PROTEIN"/>
    <property type="match status" value="1"/>
</dbReference>
<dbReference type="InterPro" id="IPR013185">
    <property type="entry name" value="Transl_elong_KOW-like"/>
</dbReference>
<organism evidence="4 5">
    <name type="scientific">Rhodopirellula europaea 6C</name>
    <dbReference type="NCBI Taxonomy" id="1263867"/>
    <lineage>
        <taxon>Bacteria</taxon>
        <taxon>Pseudomonadati</taxon>
        <taxon>Planctomycetota</taxon>
        <taxon>Planctomycetia</taxon>
        <taxon>Pirellulales</taxon>
        <taxon>Pirellulaceae</taxon>
        <taxon>Rhodopirellula</taxon>
    </lineage>
</organism>
<dbReference type="Pfam" id="PF08207">
    <property type="entry name" value="EFP_N"/>
    <property type="match status" value="1"/>
</dbReference>
<feature type="domain" description="Translation elongation factor P/YeiP central" evidence="3">
    <location>
        <begin position="141"/>
        <end position="196"/>
    </location>
</feature>
<evidence type="ECO:0000313" key="4">
    <source>
        <dbReference type="EMBL" id="EMB18954.1"/>
    </source>
</evidence>
<dbReference type="PROSITE" id="PS01275">
    <property type="entry name" value="EFP"/>
    <property type="match status" value="1"/>
</dbReference>
<reference evidence="4" key="2">
    <citation type="journal article" date="2013" name="Mar. Genomics">
        <title>Expression of sulfatases in Rhodopirellula baltica and the diversity of sulfatases in the genus Rhodopirellula.</title>
        <authorList>
            <person name="Wegner C.E."/>
            <person name="Richter-Heitmann T."/>
            <person name="Klindworth A."/>
            <person name="Klockow C."/>
            <person name="Richter M."/>
            <person name="Achstetter T."/>
            <person name="Glockner F.O."/>
            <person name="Harder J."/>
        </authorList>
    </citation>
    <scope>NUCLEOTIDE SEQUENCE [LARGE SCALE GENOMIC DNA]</scope>
    <source>
        <strain evidence="4">6C</strain>
    </source>
</reference>
<proteinExistence type="inferred from homology"/>
<dbReference type="Gene3D" id="2.30.30.30">
    <property type="match status" value="1"/>
</dbReference>
<reference evidence="4" key="1">
    <citation type="submission" date="2012-11" db="EMBL/GenBank/DDBJ databases">
        <title>Permanent draft genomes of Rhodopirellula europaea strain SH398 and 6C.</title>
        <authorList>
            <person name="Richter M."/>
            <person name="Richter-Heitmann T."/>
            <person name="Frank C."/>
            <person name="Harder J."/>
            <person name="Glockner F.O."/>
        </authorList>
    </citation>
    <scope>NUCLEOTIDE SEQUENCE</scope>
    <source>
        <strain evidence="4">6C</strain>
    </source>
</reference>
<keyword evidence="5" id="KW-1185">Reference proteome</keyword>
<dbReference type="InterPro" id="IPR014722">
    <property type="entry name" value="Rib_uL2_dom2"/>
</dbReference>
<dbReference type="SMART" id="SM00841">
    <property type="entry name" value="Elong-fact-P_C"/>
    <property type="match status" value="1"/>
</dbReference>
<keyword evidence="4" id="KW-0251">Elongation factor</keyword>
<protein>
    <submittedName>
        <fullName evidence="4">Translation elongation factor EF-P</fullName>
    </submittedName>
</protein>
<evidence type="ECO:0000313" key="5">
    <source>
        <dbReference type="Proteomes" id="UP000011529"/>
    </source>
</evidence>
<name>M2B9Y4_9BACT</name>
<evidence type="ECO:0000259" key="3">
    <source>
        <dbReference type="SMART" id="SM01185"/>
    </source>
</evidence>
<comment type="caution">
    <text evidence="4">The sequence shown here is derived from an EMBL/GenBank/DDBJ whole genome shotgun (WGS) entry which is preliminary data.</text>
</comment>
<evidence type="ECO:0000256" key="1">
    <source>
        <dbReference type="ARBA" id="ARBA00009479"/>
    </source>
</evidence>
<dbReference type="InterPro" id="IPR015365">
    <property type="entry name" value="Elong-fact-P_C"/>
</dbReference>
<dbReference type="SUPFAM" id="SSF50249">
    <property type="entry name" value="Nucleic acid-binding proteins"/>
    <property type="match status" value="2"/>
</dbReference>